<accession>A0A1H2AF24</accession>
<evidence type="ECO:0000256" key="1">
    <source>
        <dbReference type="ARBA" id="ARBA00022630"/>
    </source>
</evidence>
<sequence>MRDNPTAQALYDVTVVGGGPAGLSAAIALGRSRRSVLVIDAGRPRNAPAAGAHNVLSRDGIPPRELLALGRTEAVGYGVEIVDGEVTTARQQDGVFEIATATGPSVRSRRVLLAGGLVDELPDIPGLAERWGTTVLHCPYCHGWEVRDQMIGILATTGMSAHQALLFRQLSDKITFFTHTAGDPEPEQAEQFRALGISVVAGVVDHLDGTGSMLDGVTLTDGRTIPVDALVVGPRFRARTELYEQLGGQPAEHPHGVLIPTDPGGRTDIGGVYAVGNASDLSASVAPAAGAGVLAGGMINADLIAEDTRRAVEAMREE</sequence>
<dbReference type="Pfam" id="PF07992">
    <property type="entry name" value="Pyr_redox_2"/>
    <property type="match status" value="1"/>
</dbReference>
<feature type="domain" description="FAD/NAD(P)-binding" evidence="4">
    <location>
        <begin position="11"/>
        <end position="287"/>
    </location>
</feature>
<dbReference type="EMBL" id="LT629772">
    <property type="protein sequence ID" value="SDT44352.1"/>
    <property type="molecule type" value="Genomic_DNA"/>
</dbReference>
<dbReference type="GO" id="GO:0004791">
    <property type="term" value="F:thioredoxin-disulfide reductase (NADPH) activity"/>
    <property type="evidence" value="ECO:0007669"/>
    <property type="project" value="UniProtKB-EC"/>
</dbReference>
<reference evidence="5 6" key="1">
    <citation type="submission" date="2016-10" db="EMBL/GenBank/DDBJ databases">
        <authorList>
            <person name="de Groot N.N."/>
        </authorList>
    </citation>
    <scope>NUCLEOTIDE SEQUENCE [LARGE SCALE GENOMIC DNA]</scope>
    <source>
        <strain evidence="5 6">DSM 21800</strain>
    </source>
</reference>
<proteinExistence type="predicted"/>
<dbReference type="SUPFAM" id="SSF51905">
    <property type="entry name" value="FAD/NAD(P)-binding domain"/>
    <property type="match status" value="1"/>
</dbReference>
<comment type="catalytic activity">
    <reaction evidence="3">
        <text>[thioredoxin]-dithiol + NADP(+) = [thioredoxin]-disulfide + NADPH + H(+)</text>
        <dbReference type="Rhea" id="RHEA:20345"/>
        <dbReference type="Rhea" id="RHEA-COMP:10698"/>
        <dbReference type="Rhea" id="RHEA-COMP:10700"/>
        <dbReference type="ChEBI" id="CHEBI:15378"/>
        <dbReference type="ChEBI" id="CHEBI:29950"/>
        <dbReference type="ChEBI" id="CHEBI:50058"/>
        <dbReference type="ChEBI" id="CHEBI:57783"/>
        <dbReference type="ChEBI" id="CHEBI:58349"/>
        <dbReference type="EC" id="1.8.1.9"/>
    </reaction>
</comment>
<name>A0A1H2AF24_9ACTN</name>
<dbReference type="RefSeq" id="WP_197679919.1">
    <property type="nucleotide sequence ID" value="NZ_LT629772.1"/>
</dbReference>
<evidence type="ECO:0000259" key="4">
    <source>
        <dbReference type="Pfam" id="PF07992"/>
    </source>
</evidence>
<dbReference type="InterPro" id="IPR023753">
    <property type="entry name" value="FAD/NAD-binding_dom"/>
</dbReference>
<keyword evidence="6" id="KW-1185">Reference proteome</keyword>
<dbReference type="STRING" id="630515.SAMN04489812_5874"/>
<evidence type="ECO:0000256" key="3">
    <source>
        <dbReference type="ARBA" id="ARBA00048132"/>
    </source>
</evidence>
<keyword evidence="1" id="KW-0285">Flavoprotein</keyword>
<gene>
    <name evidence="5" type="ORF">SAMN04489812_5874</name>
</gene>
<dbReference type="Gene3D" id="3.50.50.60">
    <property type="entry name" value="FAD/NAD(P)-binding domain"/>
    <property type="match status" value="2"/>
</dbReference>
<keyword evidence="2" id="KW-0560">Oxidoreductase</keyword>
<dbReference type="InterPro" id="IPR050097">
    <property type="entry name" value="Ferredoxin-NADP_redctase_2"/>
</dbReference>
<protein>
    <submittedName>
        <fullName evidence="5">Thioredoxin reductase</fullName>
    </submittedName>
</protein>
<evidence type="ECO:0000313" key="6">
    <source>
        <dbReference type="Proteomes" id="UP000199103"/>
    </source>
</evidence>
<dbReference type="PRINTS" id="PR00469">
    <property type="entry name" value="PNDRDTASEII"/>
</dbReference>
<evidence type="ECO:0000256" key="2">
    <source>
        <dbReference type="ARBA" id="ARBA00023002"/>
    </source>
</evidence>
<organism evidence="5 6">
    <name type="scientific">Microlunatus soli</name>
    <dbReference type="NCBI Taxonomy" id="630515"/>
    <lineage>
        <taxon>Bacteria</taxon>
        <taxon>Bacillati</taxon>
        <taxon>Actinomycetota</taxon>
        <taxon>Actinomycetes</taxon>
        <taxon>Propionibacteriales</taxon>
        <taxon>Propionibacteriaceae</taxon>
        <taxon>Microlunatus</taxon>
    </lineage>
</organism>
<dbReference type="InterPro" id="IPR036188">
    <property type="entry name" value="FAD/NAD-bd_sf"/>
</dbReference>
<evidence type="ECO:0000313" key="5">
    <source>
        <dbReference type="EMBL" id="SDT44352.1"/>
    </source>
</evidence>
<dbReference type="PANTHER" id="PTHR48105">
    <property type="entry name" value="THIOREDOXIN REDUCTASE 1-RELATED-RELATED"/>
    <property type="match status" value="1"/>
</dbReference>
<dbReference type="PRINTS" id="PR00368">
    <property type="entry name" value="FADPNR"/>
</dbReference>
<dbReference type="AlphaFoldDB" id="A0A1H2AF24"/>
<dbReference type="Proteomes" id="UP000199103">
    <property type="component" value="Chromosome I"/>
</dbReference>